<dbReference type="SUPFAM" id="SSF53738">
    <property type="entry name" value="Phosphoglucomutase, first 3 domains"/>
    <property type="match status" value="3"/>
</dbReference>
<evidence type="ECO:0000259" key="8">
    <source>
        <dbReference type="Pfam" id="PF00408"/>
    </source>
</evidence>
<evidence type="ECO:0000256" key="7">
    <source>
        <dbReference type="RuleBase" id="RU004326"/>
    </source>
</evidence>
<keyword evidence="4 7" id="KW-0479">Metal-binding</keyword>
<keyword evidence="5 7" id="KW-0460">Magnesium</keyword>
<feature type="domain" description="Alpha-D-phosphohexomutase alpha/beta/alpha" evidence="9">
    <location>
        <begin position="36"/>
        <end position="171"/>
    </location>
</feature>
<dbReference type="SUPFAM" id="SSF55957">
    <property type="entry name" value="Phosphoglucomutase, C-terminal domain"/>
    <property type="match status" value="1"/>
</dbReference>
<dbReference type="Pfam" id="PF02878">
    <property type="entry name" value="PGM_PMM_I"/>
    <property type="match status" value="1"/>
</dbReference>
<dbReference type="InterPro" id="IPR016066">
    <property type="entry name" value="A-D-PHexomutase_CS"/>
</dbReference>
<evidence type="ECO:0000256" key="4">
    <source>
        <dbReference type="ARBA" id="ARBA00022723"/>
    </source>
</evidence>
<dbReference type="PANTHER" id="PTHR45745:SF1">
    <property type="entry name" value="PHOSPHOGLUCOMUTASE 2B-RELATED"/>
    <property type="match status" value="1"/>
</dbReference>
<comment type="cofactor">
    <cofactor evidence="1">
        <name>Mg(2+)</name>
        <dbReference type="ChEBI" id="CHEBI:18420"/>
    </cofactor>
</comment>
<keyword evidence="6" id="KW-0413">Isomerase</keyword>
<organism evidence="12 13">
    <name type="scientific">Nitratiruptor tergarcus DSM 16512</name>
    <dbReference type="NCBI Taxonomy" id="1069081"/>
    <lineage>
        <taxon>Bacteria</taxon>
        <taxon>Pseudomonadati</taxon>
        <taxon>Campylobacterota</taxon>
        <taxon>Epsilonproteobacteria</taxon>
        <taxon>Nautiliales</taxon>
        <taxon>Nitratiruptoraceae</taxon>
        <taxon>Nitratiruptor</taxon>
    </lineage>
</organism>
<keyword evidence="13" id="KW-1185">Reference proteome</keyword>
<evidence type="ECO:0000313" key="13">
    <source>
        <dbReference type="Proteomes" id="UP000192602"/>
    </source>
</evidence>
<dbReference type="OrthoDB" id="9806956at2"/>
<evidence type="ECO:0000259" key="10">
    <source>
        <dbReference type="Pfam" id="PF02879"/>
    </source>
</evidence>
<dbReference type="PRINTS" id="PR00509">
    <property type="entry name" value="PGMPMM"/>
</dbReference>
<comment type="similarity">
    <text evidence="2 7">Belongs to the phosphohexose mutase family.</text>
</comment>
<feature type="domain" description="Alpha-D-phosphohexomutase C-terminal" evidence="8">
    <location>
        <begin position="472"/>
        <end position="521"/>
    </location>
</feature>
<reference evidence="13" key="1">
    <citation type="submission" date="2017-04" db="EMBL/GenBank/DDBJ databases">
        <authorList>
            <person name="Varghese N."/>
            <person name="Submissions S."/>
        </authorList>
    </citation>
    <scope>NUCLEOTIDE SEQUENCE [LARGE SCALE GENOMIC DNA]</scope>
    <source>
        <strain evidence="13">DSM 16512</strain>
    </source>
</reference>
<dbReference type="InterPro" id="IPR005845">
    <property type="entry name" value="A-D-PHexomutase_a/b/a-II"/>
</dbReference>
<accession>A0A1W1WTN8</accession>
<dbReference type="Pfam" id="PF02879">
    <property type="entry name" value="PGM_PMM_II"/>
    <property type="match status" value="1"/>
</dbReference>
<dbReference type="GO" id="GO:0005975">
    <property type="term" value="P:carbohydrate metabolic process"/>
    <property type="evidence" value="ECO:0007669"/>
    <property type="project" value="InterPro"/>
</dbReference>
<evidence type="ECO:0000259" key="11">
    <source>
        <dbReference type="Pfam" id="PF02880"/>
    </source>
</evidence>
<dbReference type="AlphaFoldDB" id="A0A1W1WTN8"/>
<dbReference type="GO" id="GO:0008973">
    <property type="term" value="F:phosphopentomutase activity"/>
    <property type="evidence" value="ECO:0007669"/>
    <property type="project" value="TreeGrafter"/>
</dbReference>
<dbReference type="Pfam" id="PF02880">
    <property type="entry name" value="PGM_PMM_III"/>
    <property type="match status" value="1"/>
</dbReference>
<feature type="domain" description="Alpha-D-phosphohexomutase alpha/beta/alpha" evidence="10">
    <location>
        <begin position="199"/>
        <end position="304"/>
    </location>
</feature>
<dbReference type="PANTHER" id="PTHR45745">
    <property type="entry name" value="PHOSPHOMANNOMUTASE 45A"/>
    <property type="match status" value="1"/>
</dbReference>
<dbReference type="RefSeq" id="WP_084275887.1">
    <property type="nucleotide sequence ID" value="NZ_AP026671.1"/>
</dbReference>
<evidence type="ECO:0000259" key="9">
    <source>
        <dbReference type="Pfam" id="PF02878"/>
    </source>
</evidence>
<dbReference type="STRING" id="1069081.SAMN05660197_1493"/>
<dbReference type="Gene3D" id="3.40.120.10">
    <property type="entry name" value="Alpha-D-Glucose-1,6-Bisphosphate, subunit A, domain 3"/>
    <property type="match status" value="3"/>
</dbReference>
<evidence type="ECO:0000256" key="2">
    <source>
        <dbReference type="ARBA" id="ARBA00010231"/>
    </source>
</evidence>
<dbReference type="InterPro" id="IPR005841">
    <property type="entry name" value="Alpha-D-phosphohexomutase_SF"/>
</dbReference>
<gene>
    <name evidence="12" type="ORF">SAMN05660197_1493</name>
</gene>
<sequence length="529" mass="59033">MKRLIPGKKAPKDILIDTAKLVSEYFYIKKDLVPVKFGTSGHRGSARRRSFNESHILAISQAICNYKKRSGTQEIIIGIDTHALSTPAQMSALRVFAANGIEVIHTDKFTPTPLVSFTILEKNKKGKKCDGIVLTPSHNPPEDGGYKYNPPNGGPADTDITAVIEKDANAILQNGSFNAIDYEEALEKEHIKKEDFITPYVESLGEIVDMEAIQKSGLKLCADALGGSTMQVYEKIKEYYNLDMDLRHNYVDYRFSFMSLDHDGKIRMDCSSPYAMASLLEIKDRYDVAFANDTDGDRHGIVTPIGGLMNPNHFLSVAIWYLFTHRNWPKDLKVGKTFVSSSMIDRVAKSLGVEVYETPVGFKWFAKGLYEGWLGFAGEESAGASFLRRDGSVWTTDKDGIIMALLAAEIKAKSKDPALLYQDLEVKFGKSYYERIDIPANEETRSKIKSIDPQKLGLKVLAGESIKDIFTQINGMSVGGIKIVTENGWIALRPSGTEDIYKIYAESFLSPKHLKLLQEEAQNIVRKLI</sequence>
<dbReference type="GO" id="GO:0006166">
    <property type="term" value="P:purine ribonucleoside salvage"/>
    <property type="evidence" value="ECO:0007669"/>
    <property type="project" value="TreeGrafter"/>
</dbReference>
<dbReference type="InterPro" id="IPR016055">
    <property type="entry name" value="A-D-PHexomutase_a/b/a-I/II/III"/>
</dbReference>
<protein>
    <submittedName>
        <fullName evidence="12">Phosphoglucomutase</fullName>
    </submittedName>
</protein>
<dbReference type="InterPro" id="IPR005844">
    <property type="entry name" value="A-D-PHexomutase_a/b/a-I"/>
</dbReference>
<evidence type="ECO:0000256" key="3">
    <source>
        <dbReference type="ARBA" id="ARBA00022553"/>
    </source>
</evidence>
<dbReference type="Gene3D" id="3.30.310.50">
    <property type="entry name" value="Alpha-D-phosphohexomutase, C-terminal domain"/>
    <property type="match status" value="1"/>
</dbReference>
<dbReference type="InterPro" id="IPR005843">
    <property type="entry name" value="A-D-PHexomutase_C"/>
</dbReference>
<evidence type="ECO:0000256" key="1">
    <source>
        <dbReference type="ARBA" id="ARBA00001946"/>
    </source>
</evidence>
<dbReference type="GO" id="GO:0000287">
    <property type="term" value="F:magnesium ion binding"/>
    <property type="evidence" value="ECO:0007669"/>
    <property type="project" value="InterPro"/>
</dbReference>
<dbReference type="InterPro" id="IPR005846">
    <property type="entry name" value="A-D-PHexomutase_a/b/a-III"/>
</dbReference>
<evidence type="ECO:0000256" key="6">
    <source>
        <dbReference type="ARBA" id="ARBA00023235"/>
    </source>
</evidence>
<dbReference type="EMBL" id="FWWZ01000001">
    <property type="protein sequence ID" value="SMC09671.1"/>
    <property type="molecule type" value="Genomic_DNA"/>
</dbReference>
<dbReference type="Pfam" id="PF00408">
    <property type="entry name" value="PGM_PMM_IV"/>
    <property type="match status" value="1"/>
</dbReference>
<evidence type="ECO:0000313" key="12">
    <source>
        <dbReference type="EMBL" id="SMC09671.1"/>
    </source>
</evidence>
<keyword evidence="3" id="KW-0597">Phosphoprotein</keyword>
<evidence type="ECO:0000256" key="5">
    <source>
        <dbReference type="ARBA" id="ARBA00022842"/>
    </source>
</evidence>
<proteinExistence type="inferred from homology"/>
<dbReference type="PROSITE" id="PS00710">
    <property type="entry name" value="PGM_PMM"/>
    <property type="match status" value="1"/>
</dbReference>
<name>A0A1W1WTN8_9BACT</name>
<dbReference type="InterPro" id="IPR036900">
    <property type="entry name" value="A-D-PHexomutase_C_sf"/>
</dbReference>
<feature type="domain" description="Alpha-D-phosphohexomutase alpha/beta/alpha" evidence="11">
    <location>
        <begin position="310"/>
        <end position="422"/>
    </location>
</feature>
<dbReference type="Proteomes" id="UP000192602">
    <property type="component" value="Unassembled WGS sequence"/>
</dbReference>